<name>A0A1S8YQT6_9GAMM</name>
<dbReference type="AlphaFoldDB" id="A0A1S8YQT6"/>
<dbReference type="Pfam" id="PF00563">
    <property type="entry name" value="EAL"/>
    <property type="match status" value="1"/>
</dbReference>
<dbReference type="PANTHER" id="PTHR33121">
    <property type="entry name" value="CYCLIC DI-GMP PHOSPHODIESTERASE PDEF"/>
    <property type="match status" value="1"/>
</dbReference>
<gene>
    <name evidence="3" type="ORF">BTJ39_05665</name>
</gene>
<accession>A0A1S8YQT6</accession>
<dbReference type="GO" id="GO:0071949">
    <property type="term" value="F:FAD binding"/>
    <property type="evidence" value="ECO:0007669"/>
    <property type="project" value="InterPro"/>
</dbReference>
<dbReference type="OrthoDB" id="1673646at2"/>
<proteinExistence type="predicted"/>
<dbReference type="InterPro" id="IPR035919">
    <property type="entry name" value="EAL_sf"/>
</dbReference>
<sequence>MLSTLIYRSHICDDVPLKEIEEMVASANKKNELFDVTGILLFNGTHFFQLLEGPEKAVSNIYDRIYEDSRHHNIVELMRDYAPERRFGNLGMELFDLREHDRDSVLRAVLSKGTSTYQLTYDDRALGFLRTFVEATEKETYYEIPLPGHWVFARDDDAAVKTAEVPDESADCRFAFQPVVDPFAREIVALEALIRSPEGGLSEHYLANLPPERLYEVDLSSKAQAFAMAKRLDIGEQTLTVNLLPMSLVMVPNAVERLLQGIQDGGLVPEQIIVEFTEKQVISRLDEFGAAIRQMKAAGISLGIDDFGAGFAGLQLLTRFQPDRIKINRSIISDVHRSGPRQAIVHAIIRCCTSLEIGLTASGVEKPEEWMWLEAAGISTFQGFLFAEPVLNGIPPVAWPDNK</sequence>
<dbReference type="Gene3D" id="3.30.70.100">
    <property type="match status" value="1"/>
</dbReference>
<feature type="domain" description="EAL" evidence="1">
    <location>
        <begin position="153"/>
        <end position="403"/>
    </location>
</feature>
<dbReference type="SUPFAM" id="SSF54975">
    <property type="entry name" value="Acylphosphatase/BLUF domain-like"/>
    <property type="match status" value="1"/>
</dbReference>
<organism evidence="3 4">
    <name type="scientific">Izhakiella australiensis</name>
    <dbReference type="NCBI Taxonomy" id="1926881"/>
    <lineage>
        <taxon>Bacteria</taxon>
        <taxon>Pseudomonadati</taxon>
        <taxon>Pseudomonadota</taxon>
        <taxon>Gammaproteobacteria</taxon>
        <taxon>Enterobacterales</taxon>
        <taxon>Erwiniaceae</taxon>
        <taxon>Izhakiella</taxon>
    </lineage>
</organism>
<dbReference type="SUPFAM" id="SSF141868">
    <property type="entry name" value="EAL domain-like"/>
    <property type="match status" value="1"/>
</dbReference>
<dbReference type="SMART" id="SM00052">
    <property type="entry name" value="EAL"/>
    <property type="match status" value="1"/>
</dbReference>
<evidence type="ECO:0000313" key="4">
    <source>
        <dbReference type="Proteomes" id="UP000190667"/>
    </source>
</evidence>
<dbReference type="CDD" id="cd01948">
    <property type="entry name" value="EAL"/>
    <property type="match status" value="1"/>
</dbReference>
<dbReference type="Gene3D" id="3.20.20.450">
    <property type="entry name" value="EAL domain"/>
    <property type="match status" value="1"/>
</dbReference>
<dbReference type="STRING" id="1926881.BTJ39_05665"/>
<evidence type="ECO:0000313" key="3">
    <source>
        <dbReference type="EMBL" id="OON41444.1"/>
    </source>
</evidence>
<dbReference type="Proteomes" id="UP000190667">
    <property type="component" value="Unassembled WGS sequence"/>
</dbReference>
<feature type="domain" description="BLUF" evidence="2">
    <location>
        <begin position="2"/>
        <end position="93"/>
    </location>
</feature>
<dbReference type="SMART" id="SM01034">
    <property type="entry name" value="BLUF"/>
    <property type="match status" value="1"/>
</dbReference>
<reference evidence="3 4" key="1">
    <citation type="submission" date="2016-12" db="EMBL/GenBank/DDBJ databases">
        <title>Izhakiella australiana sp. nov. of genus Izhakiella isolated from Australian desert.</title>
        <authorList>
            <person name="Ji M."/>
        </authorList>
    </citation>
    <scope>NUCLEOTIDE SEQUENCE [LARGE SCALE GENOMIC DNA]</scope>
    <source>
        <strain evidence="3 4">D4N98</strain>
    </source>
</reference>
<dbReference type="GO" id="GO:0009882">
    <property type="term" value="F:blue light photoreceptor activity"/>
    <property type="evidence" value="ECO:0007669"/>
    <property type="project" value="InterPro"/>
</dbReference>
<dbReference type="Pfam" id="PF04940">
    <property type="entry name" value="BLUF"/>
    <property type="match status" value="1"/>
</dbReference>
<dbReference type="InterPro" id="IPR036046">
    <property type="entry name" value="Acylphosphatase-like_dom_sf"/>
</dbReference>
<dbReference type="PROSITE" id="PS50925">
    <property type="entry name" value="BLUF"/>
    <property type="match status" value="1"/>
</dbReference>
<comment type="caution">
    <text evidence="3">The sequence shown here is derived from an EMBL/GenBank/DDBJ whole genome shotgun (WGS) entry which is preliminary data.</text>
</comment>
<keyword evidence="4" id="KW-1185">Reference proteome</keyword>
<dbReference type="EMBL" id="MRUL01000002">
    <property type="protein sequence ID" value="OON41444.1"/>
    <property type="molecule type" value="Genomic_DNA"/>
</dbReference>
<dbReference type="GO" id="GO:0071111">
    <property type="term" value="F:cyclic-guanylate-specific phosphodiesterase activity"/>
    <property type="evidence" value="ECO:0007669"/>
    <property type="project" value="InterPro"/>
</dbReference>
<dbReference type="InterPro" id="IPR007024">
    <property type="entry name" value="BLUF_domain"/>
</dbReference>
<dbReference type="RefSeq" id="WP_078001697.1">
    <property type="nucleotide sequence ID" value="NZ_MRUL01000002.1"/>
</dbReference>
<dbReference type="InterPro" id="IPR050706">
    <property type="entry name" value="Cyclic-di-GMP_PDE-like"/>
</dbReference>
<protein>
    <submittedName>
        <fullName evidence="3">Diguanylate phosphodiesterase</fullName>
    </submittedName>
</protein>
<dbReference type="InterPro" id="IPR001633">
    <property type="entry name" value="EAL_dom"/>
</dbReference>
<dbReference type="PANTHER" id="PTHR33121:SF15">
    <property type="entry name" value="BLUE LIGHT- AND TEMPERATURE-REGULATED ANTIREPRESSOR BLUF"/>
    <property type="match status" value="1"/>
</dbReference>
<evidence type="ECO:0000259" key="2">
    <source>
        <dbReference type="PROSITE" id="PS50925"/>
    </source>
</evidence>
<dbReference type="PROSITE" id="PS50883">
    <property type="entry name" value="EAL"/>
    <property type="match status" value="1"/>
</dbReference>
<evidence type="ECO:0000259" key="1">
    <source>
        <dbReference type="PROSITE" id="PS50883"/>
    </source>
</evidence>